<feature type="compositionally biased region" description="Basic and acidic residues" evidence="5">
    <location>
        <begin position="71"/>
        <end position="128"/>
    </location>
</feature>
<evidence type="ECO:0000256" key="4">
    <source>
        <dbReference type="ARBA" id="ARBA00023242"/>
    </source>
</evidence>
<sequence length="1070" mass="121068">MASEDETLSSLGSLGLGRILASAGIDPSSIGSFLGDAGQSSKELTQVELDEDDAKFEDDISDDELPEEGEEERRQREIDQEARKREQERWMRKGLEMMKKSMEQQQTKDKKGKQKADDGKTQEQRDLEEARKIWPDFDKGKRLRMSEIFYETPADVRAFEAKRKKRRTEMVKETKTYKCPVTFTVAPPPIPSLQSTFLLPTLQPIRLPQRRTPTYNKPIGAFFDKKWIREAKDRRRLEMTKPPEGLDLEDVKKVRYADETKDLDLVDWEQSIIMNSLEIPGKEVDILAPRNEYLESGKWITNVIWDATSISPELLESDEEDDTQPEATKRLATKKGGAVAVIKDTKLDPFNISNDPLYEHSRESKYRIRQTFGAIEVFHSMPAKILQLPYFKTTLSKSEARAWHRPALQFPTGVSLTFSKLKSNPSAALNVKKKQMMADPSEKFKTTKDLTLTEQGPFVLLEFSEEYPPIMSNYGMGTTIVNYYRKVDDKDETVPKLDFGQPSILNTGDAEPFLLGYVDRGKVTQVIHNNLIRAPIFRHKPETTDFLCIRQTVNGHVSYHLRPISNIFTVGQTVPNESEVHGPHARKNTNTAKMRLMIIAWLLINKSKQKRFKIGKLLKYFPDQTELQMRQRLKVKGNEFLMYARSPGPNQGYWMLNPDYAFPDERRQVLEMCPPEHACLYEAMQVGARHLYDAGYKKTAEGGHEDEDEAGLDIEQRLAVWSTTHNYKLAEAQKAWLMVHGDGDPTGRGEGFSFLRANMKNYFLRKGETEQGRRLEAEARAGGNPVKISNAEQNRIYEEEKRKVWDLQAAALSNPIPPVLTAAEEEAARNAQPPVMPGLAPKIHRGDSRRAFSRGTSMAATPRGFDSPRDRSPSVFSMDGGESHYSGNPLAGKVLRIKRMVKGKQQVEIVRDPAVIGSYLRRVEEKKIEYYMEHPDELAPTGDDTEDELRKAALRQMLEKNKLNQQRRLMRKKYQSKTLETDNMGIEGIDLEGKRKCGACGAIGHTKANRNCPMFGATNANASVGPSPSNNASGHTPGYGGGFTSMDTSNPAAQQPTSFKIKLGGFEGGQ</sequence>
<dbReference type="InterPro" id="IPR041670">
    <property type="entry name" value="Znf-CCHC_6"/>
</dbReference>
<dbReference type="GO" id="GO:0004402">
    <property type="term" value="F:histone acetyltransferase activity"/>
    <property type="evidence" value="ECO:0007669"/>
    <property type="project" value="InterPro"/>
</dbReference>
<dbReference type="GO" id="GO:0005669">
    <property type="term" value="C:transcription factor TFIID complex"/>
    <property type="evidence" value="ECO:0007669"/>
    <property type="project" value="InterPro"/>
</dbReference>
<gene>
    <name evidence="8" type="ORF">I313_00153</name>
</gene>
<proteinExistence type="predicted"/>
<evidence type="ECO:0000256" key="1">
    <source>
        <dbReference type="ARBA" id="ARBA00004123"/>
    </source>
</evidence>
<evidence type="ECO:0000313" key="8">
    <source>
        <dbReference type="EMBL" id="KIR43311.1"/>
    </source>
</evidence>
<name>A0A0D0V7D1_9TREE</name>
<feature type="compositionally biased region" description="Acidic residues" evidence="5">
    <location>
        <begin position="48"/>
        <end position="70"/>
    </location>
</feature>
<dbReference type="PANTHER" id="PTHR13900:SF0">
    <property type="entry name" value="TRANSCRIPTION INITIATION FACTOR TFIID SUBUNIT 1"/>
    <property type="match status" value="1"/>
</dbReference>
<evidence type="ECO:0000256" key="5">
    <source>
        <dbReference type="SAM" id="MobiDB-lite"/>
    </source>
</evidence>
<feature type="region of interest" description="Disordered" evidence="5">
    <location>
        <begin position="856"/>
        <end position="883"/>
    </location>
</feature>
<feature type="compositionally biased region" description="Polar residues" evidence="5">
    <location>
        <begin position="1025"/>
        <end position="1034"/>
    </location>
</feature>
<evidence type="ECO:0000259" key="7">
    <source>
        <dbReference type="Pfam" id="PF15288"/>
    </source>
</evidence>
<dbReference type="GO" id="GO:0016251">
    <property type="term" value="F:RNA polymerase II general transcription initiation factor activity"/>
    <property type="evidence" value="ECO:0007669"/>
    <property type="project" value="InterPro"/>
</dbReference>
<feature type="domain" description="Transcription initiation factor TFIID subunit 1 histone acetyltransferase" evidence="6">
    <location>
        <begin position="350"/>
        <end position="812"/>
    </location>
</feature>
<dbReference type="Pfam" id="PF15288">
    <property type="entry name" value="zf-CCHC_6"/>
    <property type="match status" value="1"/>
</dbReference>
<keyword evidence="3" id="KW-0804">Transcription</keyword>
<keyword evidence="9" id="KW-1185">Reference proteome</keyword>
<dbReference type="Proteomes" id="UP000053392">
    <property type="component" value="Unassembled WGS sequence"/>
</dbReference>
<feature type="domain" description="Zinc knuckle" evidence="7">
    <location>
        <begin position="994"/>
        <end position="1023"/>
    </location>
</feature>
<comment type="subcellular location">
    <subcellularLocation>
        <location evidence="1">Nucleus</location>
    </subcellularLocation>
</comment>
<dbReference type="InterPro" id="IPR040240">
    <property type="entry name" value="TAF1"/>
</dbReference>
<feature type="region of interest" description="Disordered" evidence="5">
    <location>
        <begin position="25"/>
        <end position="128"/>
    </location>
</feature>
<dbReference type="OrthoDB" id="5752at2759"/>
<dbReference type="EMBL" id="KN847896">
    <property type="protein sequence ID" value="KIR43311.1"/>
    <property type="molecule type" value="Genomic_DNA"/>
</dbReference>
<dbReference type="HOGENOM" id="CLU_000572_0_0_1"/>
<dbReference type="AlphaFoldDB" id="A0A0D0V7D1"/>
<accession>A0A0D0V7D1</accession>
<feature type="compositionally biased region" description="Polar residues" evidence="5">
    <location>
        <begin position="1045"/>
        <end position="1058"/>
    </location>
</feature>
<dbReference type="Pfam" id="PF12157">
    <property type="entry name" value="DUF3591"/>
    <property type="match status" value="1"/>
</dbReference>
<dbReference type="InterPro" id="IPR022591">
    <property type="entry name" value="TAF1_HAT_dom"/>
</dbReference>
<reference evidence="8 9" key="1">
    <citation type="submission" date="2015-01" db="EMBL/GenBank/DDBJ databases">
        <title>The Genome Sequence of Cryptococcus gattii Ram5.</title>
        <authorList>
            <consortium name="The Broad Institute Genomics Platform"/>
            <person name="Cuomo C."/>
            <person name="Litvintseva A."/>
            <person name="Chen Y."/>
            <person name="Heitman J."/>
            <person name="Sun S."/>
            <person name="Springer D."/>
            <person name="Dromer F."/>
            <person name="Young S."/>
            <person name="Zeng Q."/>
            <person name="Gargeya S."/>
            <person name="Abouelleil A."/>
            <person name="Alvarado L."/>
            <person name="Chapman S.B."/>
            <person name="Gainer-Dewar J."/>
            <person name="Goldberg J."/>
            <person name="Griggs A."/>
            <person name="Gujja S."/>
            <person name="Hansen M."/>
            <person name="Howarth C."/>
            <person name="Imamovic A."/>
            <person name="Larimer J."/>
            <person name="Murphy C."/>
            <person name="Naylor J."/>
            <person name="Pearson M."/>
            <person name="Priest M."/>
            <person name="Roberts A."/>
            <person name="Saif S."/>
            <person name="Shea T."/>
            <person name="Sykes S."/>
            <person name="Wortman J."/>
            <person name="Nusbaum C."/>
            <person name="Birren B."/>
        </authorList>
    </citation>
    <scope>NUCLEOTIDE SEQUENCE [LARGE SCALE GENOMIC DNA]</scope>
    <source>
        <strain evidence="8 9">Ram5</strain>
    </source>
</reference>
<evidence type="ECO:0000259" key="6">
    <source>
        <dbReference type="Pfam" id="PF12157"/>
    </source>
</evidence>
<dbReference type="PANTHER" id="PTHR13900">
    <property type="entry name" value="TRANSCRIPTION INITIATION FACTOR TFIID"/>
    <property type="match status" value="1"/>
</dbReference>
<organism evidence="8 9">
    <name type="scientific">Cryptococcus deuterogattii Ram5</name>
    <dbReference type="NCBI Taxonomy" id="1296110"/>
    <lineage>
        <taxon>Eukaryota</taxon>
        <taxon>Fungi</taxon>
        <taxon>Dikarya</taxon>
        <taxon>Basidiomycota</taxon>
        <taxon>Agaricomycotina</taxon>
        <taxon>Tremellomycetes</taxon>
        <taxon>Tremellales</taxon>
        <taxon>Cryptococcaceae</taxon>
        <taxon>Cryptococcus</taxon>
        <taxon>Cryptococcus gattii species complex</taxon>
    </lineage>
</organism>
<feature type="region of interest" description="Disordered" evidence="5">
    <location>
        <begin position="1025"/>
        <end position="1058"/>
    </location>
</feature>
<evidence type="ECO:0000313" key="9">
    <source>
        <dbReference type="Proteomes" id="UP000053392"/>
    </source>
</evidence>
<evidence type="ECO:0000256" key="3">
    <source>
        <dbReference type="ARBA" id="ARBA00023163"/>
    </source>
</evidence>
<evidence type="ECO:0000256" key="2">
    <source>
        <dbReference type="ARBA" id="ARBA00023015"/>
    </source>
</evidence>
<keyword evidence="4" id="KW-0539">Nucleus</keyword>
<keyword evidence="2" id="KW-0805">Transcription regulation</keyword>
<dbReference type="GO" id="GO:0017025">
    <property type="term" value="F:TBP-class protein binding"/>
    <property type="evidence" value="ECO:0007669"/>
    <property type="project" value="InterPro"/>
</dbReference>
<dbReference type="GO" id="GO:0051123">
    <property type="term" value="P:RNA polymerase II preinitiation complex assembly"/>
    <property type="evidence" value="ECO:0007669"/>
    <property type="project" value="TreeGrafter"/>
</dbReference>
<protein>
    <submittedName>
        <fullName evidence="8">Transcription initiation factor TFIID subunit 1</fullName>
    </submittedName>
</protein>